<name>A0AAD5UVR6_9APHY</name>
<organism evidence="2 3">
    <name type="scientific">Meripilus lineatus</name>
    <dbReference type="NCBI Taxonomy" id="2056292"/>
    <lineage>
        <taxon>Eukaryota</taxon>
        <taxon>Fungi</taxon>
        <taxon>Dikarya</taxon>
        <taxon>Basidiomycota</taxon>
        <taxon>Agaricomycotina</taxon>
        <taxon>Agaricomycetes</taxon>
        <taxon>Polyporales</taxon>
        <taxon>Meripilaceae</taxon>
        <taxon>Meripilus</taxon>
    </lineage>
</organism>
<dbReference type="AlphaFoldDB" id="A0AAD5UVR6"/>
<reference evidence="2" key="1">
    <citation type="submission" date="2022-07" db="EMBL/GenBank/DDBJ databases">
        <title>Genome Sequence of Physisporinus lineatus.</title>
        <authorList>
            <person name="Buettner E."/>
        </authorList>
    </citation>
    <scope>NUCLEOTIDE SEQUENCE</scope>
    <source>
        <strain evidence="2">VT162</strain>
    </source>
</reference>
<keyword evidence="3" id="KW-1185">Reference proteome</keyword>
<accession>A0AAD5UVR6</accession>
<gene>
    <name evidence="2" type="ORF">NLI96_g9352</name>
</gene>
<feature type="region of interest" description="Disordered" evidence="1">
    <location>
        <begin position="74"/>
        <end position="101"/>
    </location>
</feature>
<dbReference type="EMBL" id="JANAWD010000468">
    <property type="protein sequence ID" value="KAJ3479010.1"/>
    <property type="molecule type" value="Genomic_DNA"/>
</dbReference>
<proteinExistence type="predicted"/>
<protein>
    <submittedName>
        <fullName evidence="2">Uncharacterized protein</fullName>
    </submittedName>
</protein>
<feature type="compositionally biased region" description="Low complexity" evidence="1">
    <location>
        <begin position="80"/>
        <end position="89"/>
    </location>
</feature>
<feature type="compositionally biased region" description="Basic and acidic residues" evidence="1">
    <location>
        <begin position="92"/>
        <end position="101"/>
    </location>
</feature>
<evidence type="ECO:0000256" key="1">
    <source>
        <dbReference type="SAM" id="MobiDB-lite"/>
    </source>
</evidence>
<evidence type="ECO:0000313" key="2">
    <source>
        <dbReference type="EMBL" id="KAJ3479010.1"/>
    </source>
</evidence>
<dbReference type="Proteomes" id="UP001212997">
    <property type="component" value="Unassembled WGS sequence"/>
</dbReference>
<comment type="caution">
    <text evidence="2">The sequence shown here is derived from an EMBL/GenBank/DDBJ whole genome shotgun (WGS) entry which is preliminary data.</text>
</comment>
<evidence type="ECO:0000313" key="3">
    <source>
        <dbReference type="Proteomes" id="UP001212997"/>
    </source>
</evidence>
<sequence length="189" mass="20947">MKAGALHDGADLDVGIRVHHFDRFNLDHSDPAKAREPESGEQLESLFQDADDDPLFPVSLTRFNTFIYWSPEQTISTPASSQQSGSESSVNTEDRVDRGEGEIPVVEEFLLSGTLEDPFASNPTKDTIKGSPETLSPFVKSLLRTHTEKNVSIDLQQGNLSSTTDGEDDEYRSFVQEIYKNQRAGQLGK</sequence>